<keyword evidence="1" id="KW-0539">Nucleus</keyword>
<dbReference type="AlphaFoldDB" id="A0A2T3Z003"/>
<dbReference type="GO" id="GO:0000981">
    <property type="term" value="F:DNA-binding transcription factor activity, RNA polymerase II-specific"/>
    <property type="evidence" value="ECO:0007669"/>
    <property type="project" value="TreeGrafter"/>
</dbReference>
<keyword evidence="3" id="KW-1185">Reference proteome</keyword>
<evidence type="ECO:0008006" key="4">
    <source>
        <dbReference type="Google" id="ProtNLM"/>
    </source>
</evidence>
<dbReference type="InterPro" id="IPR021858">
    <property type="entry name" value="Fun_TF"/>
</dbReference>
<protein>
    <recommendedName>
        <fullName evidence="4">Zn(2)-C6 fungal-type domain-containing protein</fullName>
    </recommendedName>
</protein>
<evidence type="ECO:0000313" key="2">
    <source>
        <dbReference type="EMBL" id="PTB38133.1"/>
    </source>
</evidence>
<proteinExistence type="predicted"/>
<dbReference type="OrthoDB" id="5132590at2759"/>
<dbReference type="EMBL" id="KZ679266">
    <property type="protein sequence ID" value="PTB38133.1"/>
    <property type="molecule type" value="Genomic_DNA"/>
</dbReference>
<dbReference type="PANTHER" id="PTHR47657:SF12">
    <property type="entry name" value="ZN(II)2CYS6 TRANSCRIPTION FACTOR (EUROFUNG)"/>
    <property type="match status" value="1"/>
</dbReference>
<organism evidence="2 3">
    <name type="scientific">Trichoderma asperellum (strain ATCC 204424 / CBS 433.97 / NBRC 101777)</name>
    <dbReference type="NCBI Taxonomy" id="1042311"/>
    <lineage>
        <taxon>Eukaryota</taxon>
        <taxon>Fungi</taxon>
        <taxon>Dikarya</taxon>
        <taxon>Ascomycota</taxon>
        <taxon>Pezizomycotina</taxon>
        <taxon>Sordariomycetes</taxon>
        <taxon>Hypocreomycetidae</taxon>
        <taxon>Hypocreales</taxon>
        <taxon>Hypocreaceae</taxon>
        <taxon>Trichoderma</taxon>
    </lineage>
</organism>
<dbReference type="Pfam" id="PF11951">
    <property type="entry name" value="Fungal_trans_2"/>
    <property type="match status" value="1"/>
</dbReference>
<dbReference type="PANTHER" id="PTHR47657">
    <property type="entry name" value="STEROL REGULATORY ELEMENT-BINDING PROTEIN ECM22"/>
    <property type="match status" value="1"/>
</dbReference>
<dbReference type="Proteomes" id="UP000240493">
    <property type="component" value="Unassembled WGS sequence"/>
</dbReference>
<accession>A0A2T3Z003</accession>
<reference evidence="2 3" key="1">
    <citation type="submission" date="2016-07" db="EMBL/GenBank/DDBJ databases">
        <title>Multiple horizontal gene transfer events from other fungi enriched the ability of initially mycotrophic Trichoderma (Ascomycota) to feed on dead plant biomass.</title>
        <authorList>
            <consortium name="DOE Joint Genome Institute"/>
            <person name="Aerts A."/>
            <person name="Atanasova L."/>
            <person name="Chenthamara K."/>
            <person name="Zhang J."/>
            <person name="Grujic M."/>
            <person name="Henrissat B."/>
            <person name="Kuo A."/>
            <person name="Salamov A."/>
            <person name="Lipzen A."/>
            <person name="Labutti K."/>
            <person name="Barry K."/>
            <person name="Miao Y."/>
            <person name="Rahimi M.J."/>
            <person name="Shen Q."/>
            <person name="Grigoriev I.V."/>
            <person name="Kubicek C.P."/>
            <person name="Druzhinina I.S."/>
        </authorList>
    </citation>
    <scope>NUCLEOTIDE SEQUENCE [LARGE SCALE GENOMIC DNA]</scope>
    <source>
        <strain evidence="2 3">CBS 433.97</strain>
    </source>
</reference>
<dbReference type="STRING" id="1042311.A0A2T3Z003"/>
<dbReference type="InterPro" id="IPR052400">
    <property type="entry name" value="Zn2-C6_fungal_TF"/>
</dbReference>
<name>A0A2T3Z003_TRIA4</name>
<gene>
    <name evidence="2" type="ORF">M441DRAFT_49607</name>
</gene>
<sequence length="453" mass="50769">MGMGLIGLGIEAAMDAISKTRILVEKPGCVRVGESCREKTSLSPECTQCQRLIVRRGQPVDCSYSIPLQTASQNGLPETDSACILSSAAIVAPLSLDDPLTISQFGWPNPTSPNERILLYHLCAIRKDTTLVTERGFSVGISQLSRFLAMAGKYEHLRHCLCGISAAHLRTATKSSQMVPLENHYRTLAIHGMVKKMQNLSRQSCECREEISRGLIASSILMAWYSPNPSYLKGKLAPWAKISTSIDAQLIENATKESQASLHAMQAQHSVFERPRNEFSPPSQLMEEDYTLLESVARSIRSFCKCKLDGELESAARELLNFIHNVRTLSGQYRSLEDQLSIMFPIRNWLRLMPRSPNRFACNDFLIYLYLANYETAMLAMGILLPEVNLPLEIEERSIGVAKLQLFIQEAVDARFLSGENLTKSRFVYMACMEWLVIADKCLESYRTRILGS</sequence>
<evidence type="ECO:0000256" key="1">
    <source>
        <dbReference type="ARBA" id="ARBA00023242"/>
    </source>
</evidence>
<evidence type="ECO:0000313" key="3">
    <source>
        <dbReference type="Proteomes" id="UP000240493"/>
    </source>
</evidence>